<comment type="caution">
    <text evidence="2">The sequence shown here is derived from an EMBL/GenBank/DDBJ whole genome shotgun (WGS) entry which is preliminary data.</text>
</comment>
<reference evidence="3" key="3">
    <citation type="submission" date="2022-01" db="EMBL/GenBank/DDBJ databases">
        <authorList>
            <person name="Rubenstein D.R."/>
        </authorList>
    </citation>
    <scope>NUCLEOTIDE SEQUENCE</scope>
    <source>
        <strain evidence="3">SS15</strain>
        <tissue evidence="3">Liver</tissue>
    </source>
</reference>
<evidence type="ECO:0000313" key="2">
    <source>
        <dbReference type="EMBL" id="KAG0118846.1"/>
    </source>
</evidence>
<feature type="compositionally biased region" description="Basic and acidic residues" evidence="1">
    <location>
        <begin position="1"/>
        <end position="15"/>
    </location>
</feature>
<evidence type="ECO:0000313" key="3">
    <source>
        <dbReference type="EMBL" id="KAI1238091.1"/>
    </source>
</evidence>
<evidence type="ECO:0000313" key="4">
    <source>
        <dbReference type="Proteomes" id="UP000618051"/>
    </source>
</evidence>
<proteinExistence type="predicted"/>
<organism evidence="2">
    <name type="scientific">Lamprotornis superbus</name>
    <dbReference type="NCBI Taxonomy" id="245042"/>
    <lineage>
        <taxon>Eukaryota</taxon>
        <taxon>Metazoa</taxon>
        <taxon>Chordata</taxon>
        <taxon>Craniata</taxon>
        <taxon>Vertebrata</taxon>
        <taxon>Euteleostomi</taxon>
        <taxon>Archelosauria</taxon>
        <taxon>Archosauria</taxon>
        <taxon>Dinosauria</taxon>
        <taxon>Saurischia</taxon>
        <taxon>Theropoda</taxon>
        <taxon>Coelurosauria</taxon>
        <taxon>Aves</taxon>
        <taxon>Neognathae</taxon>
        <taxon>Neoaves</taxon>
        <taxon>Telluraves</taxon>
        <taxon>Australaves</taxon>
        <taxon>Passeriformes</taxon>
        <taxon>Sturnidae</taxon>
        <taxon>Lamprotornis</taxon>
    </lineage>
</organism>
<feature type="region of interest" description="Disordered" evidence="1">
    <location>
        <begin position="1"/>
        <end position="47"/>
    </location>
</feature>
<reference evidence="2" key="1">
    <citation type="submission" date="2020-10" db="EMBL/GenBank/DDBJ databases">
        <title>Feather gene expression reveals the developmental basis of iridescence in African starlings.</title>
        <authorList>
            <person name="Rubenstein D.R."/>
        </authorList>
    </citation>
    <scope>NUCLEOTIDE SEQUENCE</scope>
    <source>
        <strain evidence="2">SS15</strain>
        <tissue evidence="2">Liver</tissue>
    </source>
</reference>
<dbReference type="EMBL" id="JADDUC020000006">
    <property type="protein sequence ID" value="KAI1238091.1"/>
    <property type="molecule type" value="Genomic_DNA"/>
</dbReference>
<dbReference type="EMBL" id="JADDUC010000099">
    <property type="protein sequence ID" value="KAG0118846.1"/>
    <property type="molecule type" value="Genomic_DNA"/>
</dbReference>
<evidence type="ECO:0000256" key="1">
    <source>
        <dbReference type="SAM" id="MobiDB-lite"/>
    </source>
</evidence>
<name>A0A835TU15_9PASS</name>
<feature type="non-terminal residue" evidence="2">
    <location>
        <position position="84"/>
    </location>
</feature>
<reference evidence="3 4" key="2">
    <citation type="journal article" date="2021" name="J. Hered.">
        <title>Feather Gene Expression Elucidates the Developmental Basis of Plumage Iridescence in African Starlings.</title>
        <authorList>
            <person name="Rubenstein D.R."/>
            <person name="Corvelo A."/>
            <person name="MacManes M.D."/>
            <person name="Maia R."/>
            <person name="Narzisi G."/>
            <person name="Rousaki A."/>
            <person name="Vandenabeele P."/>
            <person name="Shawkey M.D."/>
            <person name="Solomon J."/>
        </authorList>
    </citation>
    <scope>NUCLEOTIDE SEQUENCE [LARGE SCALE GENOMIC DNA]</scope>
    <source>
        <strain evidence="3">SS15</strain>
    </source>
</reference>
<dbReference type="Proteomes" id="UP000618051">
    <property type="component" value="Unassembled WGS sequence"/>
</dbReference>
<accession>A0A835TU15</accession>
<keyword evidence="4" id="KW-1185">Reference proteome</keyword>
<gene>
    <name evidence="3" type="ORF">IHE44_0012803</name>
    <name evidence="2" type="ORF">IHE44_015155</name>
</gene>
<protein>
    <submittedName>
        <fullName evidence="2">Uncharacterized protein</fullName>
    </submittedName>
</protein>
<sequence>PISDACDTRGRDHSGAGRAAAAGAGRGHRGRIEPRGRHSPGRTLRPLCHGDLRAENLPELPWGLKPWPLALVLALSPVFPCRLP</sequence>
<dbReference type="AlphaFoldDB" id="A0A835TU15"/>